<comment type="caution">
    <text evidence="7">The sequence shown here is derived from an EMBL/GenBank/DDBJ whole genome shotgun (WGS) entry which is preliminary data.</text>
</comment>
<dbReference type="Pfam" id="PF03078">
    <property type="entry name" value="ATHILA"/>
    <property type="match status" value="2"/>
</dbReference>
<feature type="domain" description="DUF4218" evidence="5">
    <location>
        <begin position="2084"/>
        <end position="2155"/>
    </location>
</feature>
<dbReference type="InterPro" id="IPR004312">
    <property type="entry name" value="ATHILA_Orf1_C"/>
</dbReference>
<feature type="compositionally biased region" description="Low complexity" evidence="2">
    <location>
        <begin position="2553"/>
        <end position="2566"/>
    </location>
</feature>
<feature type="region of interest" description="Disordered" evidence="2">
    <location>
        <begin position="2240"/>
        <end position="2296"/>
    </location>
</feature>
<evidence type="ECO:0000256" key="2">
    <source>
        <dbReference type="SAM" id="MobiDB-lite"/>
    </source>
</evidence>
<feature type="region of interest" description="Disordered" evidence="2">
    <location>
        <begin position="781"/>
        <end position="803"/>
    </location>
</feature>
<dbReference type="InterPro" id="IPR005162">
    <property type="entry name" value="Retrotrans_gag_dom"/>
</dbReference>
<evidence type="ECO:0000259" key="5">
    <source>
        <dbReference type="Pfam" id="PF13960"/>
    </source>
</evidence>
<feature type="region of interest" description="Disordered" evidence="2">
    <location>
        <begin position="2553"/>
        <end position="2592"/>
    </location>
</feature>
<feature type="region of interest" description="Disordered" evidence="2">
    <location>
        <begin position="311"/>
        <end position="331"/>
    </location>
</feature>
<feature type="compositionally biased region" description="Basic and acidic residues" evidence="2">
    <location>
        <begin position="316"/>
        <end position="331"/>
    </location>
</feature>
<feature type="region of interest" description="Disordered" evidence="2">
    <location>
        <begin position="1367"/>
        <end position="1394"/>
    </location>
</feature>
<evidence type="ECO:0000256" key="1">
    <source>
        <dbReference type="SAM" id="Coils"/>
    </source>
</evidence>
<sequence length="3048" mass="348019">MRAFLHSFTCESSTFGLNLDISSTRNGLARVRGIKGRTWSILDFSTRLEIEWSTQGRSKDYTRPRHSAEARVRDNIDRIHRELRKQQATSNPVVVANEANANELPGNIGAGDAPRNHHQRAGIVPPPIQNNNFEIKSGLISMNQGNKFHGLPMEDPLDHLDNFDRLCSLTKINGVSEDSFKLRLFPFSLGDKAHLWEKTLRIESIDTWDDCKKAFLAKFFSNSRTARLRNEILGFNQKNSESFSEAWERFKGYTTQCPHHGFKKASLLSTLYKGALPKIRMLLDTASNGNFLNKDVAEGWELIENLAQSDGNYNEDYDRSNRGSNDSEDKHKKEIKALNDKIDNMVLAQQRNVHYISEEELTQLQDGESLTIKEVSYLQNQGGYNKGFNNYKPPHPNLSYRSNNVTNPEDQVYPQQNQQTQAFVPYNQGYNQKQNFGPPGFTPQPHTTSAQDSEMKTLLQQLVPGQASCTMTMDKKLAELTTRIDCSYNDLKIKIDALNTRVKSMEGHIASTSAPKHPGQLPGKAVQNPKEYAHAISTVHTSDTEDSEIQEGEKMMFIKCIKELEEKVPLVDTPKEVIMERPQEAQEIVELSFECSAIIKRKVILKKLDDLGSFTLPCSLGPLVFNKSLCDLGASVSLMRLSFAKRLGFDKFKPSSIHLILADRSVRVPHGMLEDLLAKIGSVEIPTDFVVQEMDEELKDPLIFERPFLATAGALIDVQMGKIDLNLRKNLQMSFDISKKMKKLTIEGQRFFIEEGNLDAELLSGLENFIPNSIPTHHLRETKQPKEPSMIKGEPRSGVETEKNPLDVGSIARELMELRREYGAQEDTIEKLDLKMEELNHTILELKEMIKGYPSPEIEEYFEEPDLGEEDYTTDEKEAYFEERSNEYSTLQLTRENAKKKKTSRNFSATLDRTTRLQAELLHFKNMDPEESRRRASARAVARGFAMINEKDPVWNQDAVSPGFTREEIARGKRVWEVEPTAIEEEHVLEREASEEDVEIAEEVLPVPARRRRNNPRKKKEPTIEEHYQYLMELSFEGTRSPHRPTMQALGICRDVEYLMEMAKLETFFSYKCEGYKEESCLFLATLKLHFYADEREKELHKGVGYITFMVYGIHYSLAIRQVDALFKFPTYFREYATGIHQSGFGDSLCAGGVITPILIAAGVPLHTPTVTANYIDIEHLKKKGFLDRSAPVKQLQFKFKHSKLGLSRLALPCKEYTTVRTGNNIDFDPPPSILVNVHVPFHEEPSIGSESQEEGVEFNQAEAEQEEHTRPSTFRQAEYGQAEYDQSVYSRAEQFDEHEDSCEAAAEQYFFEDYAESDQERDPGQVHKKLGMLKGLGKFQRRLISGLKKKVRKMKRPMNGMAVQIQELQRRQRSPPPPPEFRRSNSMSVAPKRNVRFDPPRASSYELGRSFTFSDCRFIARPPEGRGGGRVGWLIEWSGLLLGLSDRVSVSAVRMDWFFSSAIEYNWCTGKVDCLNGLPGLLCDRVEVSGWTAELTASLSATCDRSLLALKQTSRHKLKERFEGGDYEPKISLLEDTKPKTHMDFGYTMKAFEKQEEGVRIVSLLEDTKPKTHMDFGYPMKALRSKKKVDLKGVIIVSLLEDTKPKTHMDFGYTMKALRSKKKVEDTQPKTHMDFDYTMKALRSKKKDAHRMVAKDWVHLGRADPAYERGAIKFVRDVAAALGDDMIVCPCIDCRNIDRHSGCIVVDHLVTRGMDEANKRRCDWYHHGELVSGGESESKVSQWNDEVVELYQAAEYLDKEFDAMVQLGEIVERDDKKEDEFLAKLADAETPLYPSCVNHSKLSAIVSLFRLKTKNGWSDKSFNDLLETLPEMLPEDNVLHTSLYEVKKFLKSFDIGYQKIHACVNDCCLFRKKYKKLQNCPKCNASRWKTNMHTGEVKKGVPQKVLRYFPIIPRLKRMFRSEEMARDLRKRKQSESVKSGSNSDDLSSDSEEDEEEEAEVDEEELSRWKKRSIFFRLSYWQDLPVRHNLDVMHVERNVAASIVSTLLHCGKSKDGLNARKDLEVLGIRKDLHPQTKGKMTYLPAALWSLSKTEKKLFCKRLFDFKGPDGYCSDIARGVSLEEFHLGREARLGGPVHFRWMYPFERYMKVLKDFVRNTARPEGCIAECYLAEECIQFCSEFLKKTTKVQEKADRNTEYENNSILGGRPISAGTFISLTEMERKIAHLVVIQNMAVVEPYVDEHLQLLQNTNGRCRRDASLLWSMDTQNFASWLKEQAKKEAEDINGETENEAEDINGETEKEAGVQAAEEPEGELEISGDEDVVQPKTKRQRGPTRMKDIAKDPNARVRVEYTMMGEPIGKGSVKLASYAGALVREHVPITIDRWTKIGEEIRTLLWKSVQARFELDEEYKKVAVLKQMGCLWRSWKSRQVNKFREAKTNQQRMNLRPKNVSPFEWRKFVKSKTSREFKVISDSYKERRRNQIPHTCSRRGMKTGSEDPTEVTRLKVWVKSRTKKDGTPVNTNAAEKIVRQETRGEELLDLFNNLLLDCVPVCLEEAGESSKFNPEGYERWESWRDNWFPSLKDDYPLVKVAKSSASKSTSSKSSALGSETPLENANAPSSPSQKTLQKSQCFDQGVSKENMKCKLMDITGKKRVVAEGRWATNDPKQKVHFVPLGDNAVKVWVDIVKNQDKTRNMNESKIVRIMAKLNAVHNQLVEDVDYVSSRGFPNQRFDHQQGYRASQGTMILLLTKPPPPPPTPKSKIESLLEQILEGQQRILERPIPRWHESSLTTSWHSASMESEYELVKIEESDDFAVTEAVLNDTNPWCRSTPSHIYETSGCDEAKSTRFDIDLQNRSTHIDSVDRPHLCVGRHQYQPEEVSTFDGAESTKIDRAGLIPNSSVGRHSPSVDRHWTQTAALNYQHTNGSRVVSRVSIDTTTRVDRHTPLVEKESSLIATFQAGITAISPGTTVKSHTTPLLLHPPPKRLRYSSPPPKPHDFINKTLKFPITILRLSKPRVSHRALVLSFDDFPGQRSIPPIPEFHPADAPLVLYRPHTLIAYIPVWMMRGLSPRYLLPPSDPHIPSKSSY</sequence>
<feature type="compositionally biased region" description="Polar residues" evidence="2">
    <location>
        <begin position="2572"/>
        <end position="2592"/>
    </location>
</feature>
<dbReference type="InterPro" id="IPR025452">
    <property type="entry name" value="DUF4218"/>
</dbReference>
<dbReference type="PANTHER" id="PTHR10775">
    <property type="entry name" value="OS08G0208400 PROTEIN"/>
    <property type="match status" value="1"/>
</dbReference>
<protein>
    <submittedName>
        <fullName evidence="7">Transposase-associated domain</fullName>
    </submittedName>
</protein>
<dbReference type="CDD" id="cd00303">
    <property type="entry name" value="retropepsin_like"/>
    <property type="match status" value="1"/>
</dbReference>
<feature type="domain" description="Arabidopsis retrotransposon Orf1 C-terminal" evidence="3">
    <location>
        <begin position="966"/>
        <end position="1131"/>
    </location>
</feature>
<dbReference type="InterPro" id="IPR029480">
    <property type="entry name" value="Transpos_assoc"/>
</dbReference>
<dbReference type="Pfam" id="PF13963">
    <property type="entry name" value="Transpos_assoc"/>
    <property type="match status" value="1"/>
</dbReference>
<feature type="compositionally biased region" description="Acidic residues" evidence="2">
    <location>
        <begin position="2269"/>
        <end position="2283"/>
    </location>
</feature>
<dbReference type="Pfam" id="PF03004">
    <property type="entry name" value="Transposase_24"/>
    <property type="match status" value="1"/>
</dbReference>
<feature type="region of interest" description="Disordered" evidence="2">
    <location>
        <begin position="1246"/>
        <end position="1280"/>
    </location>
</feature>
<accession>A0A8T2DT72</accession>
<dbReference type="Proteomes" id="UP000694240">
    <property type="component" value="Chromosome 4"/>
</dbReference>
<feature type="compositionally biased region" description="Basic and acidic residues" evidence="2">
    <location>
        <begin position="793"/>
        <end position="803"/>
    </location>
</feature>
<evidence type="ECO:0000259" key="4">
    <source>
        <dbReference type="Pfam" id="PF03732"/>
    </source>
</evidence>
<feature type="domain" description="Arabidopsis retrotransposon Orf1 C-terminal" evidence="3">
    <location>
        <begin position="1133"/>
        <end position="1365"/>
    </location>
</feature>
<evidence type="ECO:0000259" key="3">
    <source>
        <dbReference type="Pfam" id="PF03078"/>
    </source>
</evidence>
<dbReference type="InterPro" id="IPR004252">
    <property type="entry name" value="Probable_transposase_24"/>
</dbReference>
<evidence type="ECO:0000313" key="7">
    <source>
        <dbReference type="EMBL" id="KAG7615245.1"/>
    </source>
</evidence>
<feature type="region of interest" description="Disordered" evidence="2">
    <location>
        <begin position="1931"/>
        <end position="1962"/>
    </location>
</feature>
<feature type="coiled-coil region" evidence="1">
    <location>
        <begin position="815"/>
        <end position="849"/>
    </location>
</feature>
<evidence type="ECO:0000259" key="6">
    <source>
        <dbReference type="Pfam" id="PF13963"/>
    </source>
</evidence>
<dbReference type="Pfam" id="PF13960">
    <property type="entry name" value="DUF4218"/>
    <property type="match status" value="1"/>
</dbReference>
<keyword evidence="8" id="KW-1185">Reference proteome</keyword>
<name>A0A8T2DT72_9BRAS</name>
<gene>
    <name evidence="7" type="ORF">ISN45_At04g007690</name>
</gene>
<dbReference type="Pfam" id="PF03732">
    <property type="entry name" value="Retrotrans_gag"/>
    <property type="match status" value="1"/>
</dbReference>
<dbReference type="PANTHER" id="PTHR10775:SF179">
    <property type="entry name" value="TRANSPOSON, EN_SPM-LIKE, TRANSPOSASE-ASSOCIATED DOMAIN PROTEIN"/>
    <property type="match status" value="1"/>
</dbReference>
<proteinExistence type="predicted"/>
<keyword evidence="1" id="KW-0175">Coiled coil</keyword>
<organism evidence="7 8">
    <name type="scientific">Arabidopsis thaliana x Arabidopsis arenosa</name>
    <dbReference type="NCBI Taxonomy" id="1240361"/>
    <lineage>
        <taxon>Eukaryota</taxon>
        <taxon>Viridiplantae</taxon>
        <taxon>Streptophyta</taxon>
        <taxon>Embryophyta</taxon>
        <taxon>Tracheophyta</taxon>
        <taxon>Spermatophyta</taxon>
        <taxon>Magnoliopsida</taxon>
        <taxon>eudicotyledons</taxon>
        <taxon>Gunneridae</taxon>
        <taxon>Pentapetalae</taxon>
        <taxon>rosids</taxon>
        <taxon>malvids</taxon>
        <taxon>Brassicales</taxon>
        <taxon>Brassicaceae</taxon>
        <taxon>Camelineae</taxon>
        <taxon>Arabidopsis</taxon>
    </lineage>
</organism>
<reference evidence="7 8" key="1">
    <citation type="submission" date="2020-12" db="EMBL/GenBank/DDBJ databases">
        <title>Concerted genomic and epigenomic changes stabilize Arabidopsis allopolyploids.</title>
        <authorList>
            <person name="Chen Z."/>
        </authorList>
    </citation>
    <scope>NUCLEOTIDE SEQUENCE [LARGE SCALE GENOMIC DNA]</scope>
    <source>
        <strain evidence="7">Allo738</strain>
        <tissue evidence="7">Leaf</tissue>
    </source>
</reference>
<feature type="domain" description="Retrotransposon gag" evidence="4">
    <location>
        <begin position="183"/>
        <end position="274"/>
    </location>
</feature>
<feature type="domain" description="Transposase-associated" evidence="6">
    <location>
        <begin position="1656"/>
        <end position="1730"/>
    </location>
</feature>
<feature type="compositionally biased region" description="Acidic residues" evidence="2">
    <location>
        <begin position="2243"/>
        <end position="2257"/>
    </location>
</feature>
<dbReference type="EMBL" id="JAEFBK010000004">
    <property type="protein sequence ID" value="KAG7615245.1"/>
    <property type="molecule type" value="Genomic_DNA"/>
</dbReference>
<evidence type="ECO:0000313" key="8">
    <source>
        <dbReference type="Proteomes" id="UP000694240"/>
    </source>
</evidence>
<feature type="compositionally biased region" description="Acidic residues" evidence="2">
    <location>
        <begin position="1947"/>
        <end position="1962"/>
    </location>
</feature>